<gene>
    <name evidence="2" type="ORF">N7496_005190</name>
</gene>
<organism evidence="2 3">
    <name type="scientific">Penicillium cataractarum</name>
    <dbReference type="NCBI Taxonomy" id="2100454"/>
    <lineage>
        <taxon>Eukaryota</taxon>
        <taxon>Fungi</taxon>
        <taxon>Dikarya</taxon>
        <taxon>Ascomycota</taxon>
        <taxon>Pezizomycotina</taxon>
        <taxon>Eurotiomycetes</taxon>
        <taxon>Eurotiomycetidae</taxon>
        <taxon>Eurotiales</taxon>
        <taxon>Aspergillaceae</taxon>
        <taxon>Penicillium</taxon>
    </lineage>
</organism>
<accession>A0A9W9SFP3</accession>
<reference evidence="2" key="1">
    <citation type="submission" date="2022-11" db="EMBL/GenBank/DDBJ databases">
        <authorList>
            <person name="Petersen C."/>
        </authorList>
    </citation>
    <scope>NUCLEOTIDE SEQUENCE</scope>
    <source>
        <strain evidence="2">IBT 29864</strain>
    </source>
</reference>
<feature type="region of interest" description="Disordered" evidence="1">
    <location>
        <begin position="1"/>
        <end position="49"/>
    </location>
</feature>
<name>A0A9W9SFP3_9EURO</name>
<evidence type="ECO:0000313" key="3">
    <source>
        <dbReference type="Proteomes" id="UP001147782"/>
    </source>
</evidence>
<dbReference type="EMBL" id="JAPZBS010000004">
    <property type="protein sequence ID" value="KAJ5377781.1"/>
    <property type="molecule type" value="Genomic_DNA"/>
</dbReference>
<dbReference type="AlphaFoldDB" id="A0A9W9SFP3"/>
<dbReference type="RefSeq" id="XP_056556644.1">
    <property type="nucleotide sequence ID" value="XM_056698119.1"/>
</dbReference>
<reference evidence="2" key="2">
    <citation type="journal article" date="2023" name="IMA Fungus">
        <title>Comparative genomic study of the Penicillium genus elucidates a diverse pangenome and 15 lateral gene transfer events.</title>
        <authorList>
            <person name="Petersen C."/>
            <person name="Sorensen T."/>
            <person name="Nielsen M.R."/>
            <person name="Sondergaard T.E."/>
            <person name="Sorensen J.L."/>
            <person name="Fitzpatrick D.A."/>
            <person name="Frisvad J.C."/>
            <person name="Nielsen K.L."/>
        </authorList>
    </citation>
    <scope>NUCLEOTIDE SEQUENCE</scope>
    <source>
        <strain evidence="2">IBT 29864</strain>
    </source>
</reference>
<comment type="caution">
    <text evidence="2">The sequence shown here is derived from an EMBL/GenBank/DDBJ whole genome shotgun (WGS) entry which is preliminary data.</text>
</comment>
<sequence length="210" mass="23962">MSEYSEDPKEPGKHCEDSHPAHPDQHGIFTDESRHDPSNVKNHTTSRPKYKAAMHELSELIKTNFTRDIKLVIPISAEQTLWQFKYVPARAKLDTGCEENLVSLEFLKSNEVHESLLNIIPEEHEIALDGLDSTCVPEFEIQLSWYQGNELKMRKSKFLVVRDPPFDILIGTKRFVHDFTADFRIPNPVLALARRSKTRGIPLLSTGSSV</sequence>
<keyword evidence="3" id="KW-1185">Reference proteome</keyword>
<protein>
    <submittedName>
        <fullName evidence="2">Uncharacterized protein</fullName>
    </submittedName>
</protein>
<evidence type="ECO:0000313" key="2">
    <source>
        <dbReference type="EMBL" id="KAJ5377781.1"/>
    </source>
</evidence>
<dbReference type="OrthoDB" id="5426765at2759"/>
<proteinExistence type="predicted"/>
<feature type="compositionally biased region" description="Basic and acidic residues" evidence="1">
    <location>
        <begin position="1"/>
        <end position="38"/>
    </location>
</feature>
<dbReference type="GeneID" id="81437298"/>
<evidence type="ECO:0000256" key="1">
    <source>
        <dbReference type="SAM" id="MobiDB-lite"/>
    </source>
</evidence>
<dbReference type="Proteomes" id="UP001147782">
    <property type="component" value="Unassembled WGS sequence"/>
</dbReference>